<feature type="region of interest" description="Disordered" evidence="2">
    <location>
        <begin position="712"/>
        <end position="782"/>
    </location>
</feature>
<feature type="compositionally biased region" description="Polar residues" evidence="2">
    <location>
        <begin position="838"/>
        <end position="847"/>
    </location>
</feature>
<evidence type="ECO:0000256" key="1">
    <source>
        <dbReference type="ARBA" id="ARBA00007797"/>
    </source>
</evidence>
<evidence type="ECO:0000313" key="5">
    <source>
        <dbReference type="Proteomes" id="UP000000311"/>
    </source>
</evidence>
<dbReference type="OrthoDB" id="28947at2759"/>
<dbReference type="PANTHER" id="PTHR12048:SF0">
    <property type="entry name" value="CCAAT_ENHANCER-BINDING PROTEIN ZETA"/>
    <property type="match status" value="1"/>
</dbReference>
<dbReference type="InterPro" id="IPR040155">
    <property type="entry name" value="CEBPZ/Mak21-like"/>
</dbReference>
<name>E2AQB4_CAMFO</name>
<evidence type="ECO:0000259" key="3">
    <source>
        <dbReference type="Pfam" id="PF03914"/>
    </source>
</evidence>
<dbReference type="FunCoup" id="E2AQB4">
    <property type="interactions" value="1245"/>
</dbReference>
<keyword evidence="5" id="KW-1185">Reference proteome</keyword>
<reference evidence="4 5" key="1">
    <citation type="journal article" date="2010" name="Science">
        <title>Genomic comparison of the ants Camponotus floridanus and Harpegnathos saltator.</title>
        <authorList>
            <person name="Bonasio R."/>
            <person name="Zhang G."/>
            <person name="Ye C."/>
            <person name="Mutti N.S."/>
            <person name="Fang X."/>
            <person name="Qin N."/>
            <person name="Donahue G."/>
            <person name="Yang P."/>
            <person name="Li Q."/>
            <person name="Li C."/>
            <person name="Zhang P."/>
            <person name="Huang Z."/>
            <person name="Berger S.L."/>
            <person name="Reinberg D."/>
            <person name="Wang J."/>
            <person name="Liebig J."/>
        </authorList>
    </citation>
    <scope>NUCLEOTIDE SEQUENCE [LARGE SCALE GENOMIC DNA]</scope>
    <source>
        <strain evidence="5">C129</strain>
    </source>
</reference>
<dbReference type="SUPFAM" id="SSF48371">
    <property type="entry name" value="ARM repeat"/>
    <property type="match status" value="1"/>
</dbReference>
<gene>
    <name evidence="4" type="ORF">EAG_16330</name>
</gene>
<dbReference type="GO" id="GO:0005634">
    <property type="term" value="C:nucleus"/>
    <property type="evidence" value="ECO:0007669"/>
    <property type="project" value="TreeGrafter"/>
</dbReference>
<dbReference type="InterPro" id="IPR016024">
    <property type="entry name" value="ARM-type_fold"/>
</dbReference>
<evidence type="ECO:0000256" key="2">
    <source>
        <dbReference type="SAM" id="MobiDB-lite"/>
    </source>
</evidence>
<sequence>MRREFDDILAGDKQKWYQEYQKTEQPCKHSVSEVDVLRLKDEGKRYLEAETAAFQSKHSRSLNSEMKWLRTALQQGTTSDKIAASIVLVQDNPKYTLARLVSLVSQVRGAKHNQCGMVIMSLKELFLTDLLHPKFRLLKLEEQDLDKLDKGNESDSIVKTNASRNRLLAHWYFEDQLRQQYESFVLNLSMVASDTVDTNREKAISAMTDLLIGNAEQEHKLLELLVNKIGDPQSKVASKAVFCINKLLYEHPNMKLVILREIEKLLFRKNVGQRTQYYAICLLTQFALDKNNDVIAATLIEVYFAFFKACLKKGEPDSRMMAAILMGVNRAYPFAKIDSKILNEHIDSVYKVVHLGSFNVSLNALNLLHQIIGKDESQANRFYSAFYRKLFDRQIGIANKRAIFLNLLYRVLRKDQSIIRLHAFIKRILQITFYFSANMACAILYIVSKILQRKDLKHLLLEPQKSVKIENDVCELNDSPSDVEEVCIVEKSKKENSIVLSNVTIGADDTSETRPDIKEEPDIKVDMENMKAYDPFCRNPLYAGAITGFNTELQALSRHFHPSVALFANQILQGELITYTGDPLEDLTLIRFLDRYVFKNPKKLDDKRVQRKNDPLAQRAGYTPKGIRSLPVDSMAYLNEAEERIPVDEVFLYRYLKRRNEMKQRVKRENEDDNEDVESVNSEEFNDMLDHMGSGQDFDDLDIAANIVPGKKKKDKRNKDFDDNNDEDSDDQDDISDNDDISEDLKDDIADDEQDLSDIDFGEMDNEEDLSDIEFNDSDDGGILDDELISGLNKKLMKNSMSKGKKKGRGIDSDIFMSAEKFAEMLEEQSRTKGKHGGSNTFNSSDGASVKQIDWETKRHQRLKGSFSKNKRKAAQFNNKQAKKSKR</sequence>
<dbReference type="InParanoid" id="E2AQB4"/>
<dbReference type="Gene3D" id="1.25.10.10">
    <property type="entry name" value="Leucine-rich Repeat Variant"/>
    <property type="match status" value="1"/>
</dbReference>
<dbReference type="KEGG" id="cfo:105254884"/>
<organism evidence="5">
    <name type="scientific">Camponotus floridanus</name>
    <name type="common">Florida carpenter ant</name>
    <dbReference type="NCBI Taxonomy" id="104421"/>
    <lineage>
        <taxon>Eukaryota</taxon>
        <taxon>Metazoa</taxon>
        <taxon>Ecdysozoa</taxon>
        <taxon>Arthropoda</taxon>
        <taxon>Hexapoda</taxon>
        <taxon>Insecta</taxon>
        <taxon>Pterygota</taxon>
        <taxon>Neoptera</taxon>
        <taxon>Endopterygota</taxon>
        <taxon>Hymenoptera</taxon>
        <taxon>Apocrita</taxon>
        <taxon>Aculeata</taxon>
        <taxon>Formicoidea</taxon>
        <taxon>Formicidae</taxon>
        <taxon>Formicinae</taxon>
        <taxon>Camponotus</taxon>
    </lineage>
</organism>
<dbReference type="OMA" id="EIWCNDE"/>
<protein>
    <submittedName>
        <fullName evidence="4">CCAAT/enhancer-binding protein zeta</fullName>
    </submittedName>
</protein>
<dbReference type="STRING" id="104421.E2AQB4"/>
<dbReference type="PANTHER" id="PTHR12048">
    <property type="entry name" value="CCAAT-BINDING FACTOR-RELATED"/>
    <property type="match status" value="1"/>
</dbReference>
<feature type="compositionally biased region" description="Basic residues" evidence="2">
    <location>
        <begin position="859"/>
        <end position="874"/>
    </location>
</feature>
<feature type="compositionally biased region" description="Acidic residues" evidence="2">
    <location>
        <begin position="749"/>
        <end position="782"/>
    </location>
</feature>
<feature type="region of interest" description="Disordered" evidence="2">
    <location>
        <begin position="827"/>
        <end position="887"/>
    </location>
</feature>
<dbReference type="InterPro" id="IPR011989">
    <property type="entry name" value="ARM-like"/>
</dbReference>
<dbReference type="AlphaFoldDB" id="E2AQB4"/>
<proteinExistence type="inferred from homology"/>
<dbReference type="InterPro" id="IPR005612">
    <property type="entry name" value="CCAAT-binding_factor"/>
</dbReference>
<accession>E2AQB4</accession>
<dbReference type="EMBL" id="GL441721">
    <property type="protein sequence ID" value="EFN64372.1"/>
    <property type="molecule type" value="Genomic_DNA"/>
</dbReference>
<comment type="similarity">
    <text evidence="1">Belongs to the CBF/MAK21 family.</text>
</comment>
<evidence type="ECO:0000313" key="4">
    <source>
        <dbReference type="EMBL" id="EFN64372.1"/>
    </source>
</evidence>
<feature type="compositionally biased region" description="Acidic residues" evidence="2">
    <location>
        <begin position="723"/>
        <end position="742"/>
    </location>
</feature>
<dbReference type="Pfam" id="PF03914">
    <property type="entry name" value="CBF"/>
    <property type="match status" value="1"/>
</dbReference>
<dbReference type="Proteomes" id="UP000000311">
    <property type="component" value="Unassembled WGS sequence"/>
</dbReference>
<feature type="domain" description="CCAAT-binding factor" evidence="3">
    <location>
        <begin position="361"/>
        <end position="568"/>
    </location>
</feature>